<name>A0A848LEE6_9BACT</name>
<dbReference type="Pfam" id="PF06101">
    <property type="entry name" value="Vps62"/>
    <property type="match status" value="1"/>
</dbReference>
<organism evidence="1 2">
    <name type="scientific">Pyxidicoccus fallax</name>
    <dbReference type="NCBI Taxonomy" id="394095"/>
    <lineage>
        <taxon>Bacteria</taxon>
        <taxon>Pseudomonadati</taxon>
        <taxon>Myxococcota</taxon>
        <taxon>Myxococcia</taxon>
        <taxon>Myxococcales</taxon>
        <taxon>Cystobacterineae</taxon>
        <taxon>Myxococcaceae</taxon>
        <taxon>Pyxidicoccus</taxon>
    </lineage>
</organism>
<dbReference type="PANTHER" id="PTHR48219:SF2">
    <property type="entry name" value="VACUOLAR PROTEIN SORTING-ASSOCIATED PROTEIN 62"/>
    <property type="match status" value="1"/>
</dbReference>
<accession>A0A848LEE6</accession>
<keyword evidence="2" id="KW-1185">Reference proteome</keyword>
<reference evidence="1 2" key="1">
    <citation type="submission" date="2020-04" db="EMBL/GenBank/DDBJ databases">
        <title>Draft genome of Pyxidicoccus fallax type strain.</title>
        <authorList>
            <person name="Whitworth D.E."/>
        </authorList>
    </citation>
    <scope>NUCLEOTIDE SEQUENCE [LARGE SCALE GENOMIC DNA]</scope>
    <source>
        <strain evidence="1 2">DSM 14698</strain>
    </source>
</reference>
<dbReference type="AlphaFoldDB" id="A0A848LEE6"/>
<evidence type="ECO:0000313" key="1">
    <source>
        <dbReference type="EMBL" id="NMO16826.1"/>
    </source>
</evidence>
<comment type="caution">
    <text evidence="1">The sequence shown here is derived from an EMBL/GenBank/DDBJ whole genome shotgun (WGS) entry which is preliminary data.</text>
</comment>
<dbReference type="RefSeq" id="WP_169346114.1">
    <property type="nucleotide sequence ID" value="NZ_JABBJJ010000079.1"/>
</dbReference>
<dbReference type="Proteomes" id="UP000518300">
    <property type="component" value="Unassembled WGS sequence"/>
</dbReference>
<gene>
    <name evidence="1" type="ORF">HG543_18455</name>
</gene>
<dbReference type="InterPro" id="IPR009291">
    <property type="entry name" value="Vps62"/>
</dbReference>
<sequence>MSLPPVIEFSTTSKFTRVWWDKGSGATMDGAFYRPIPREGFFILGDYGQGNYLEPTGTVLTIRVVDNDDPKNPALVAPEDYRLIYKDKGSGADEDGSFWAPVPPFGYVACGHVIQRGYDKPYIPNYRCLRHDLAAAVGLGGLIWDDRGSGADMNVSIYRVNQLNVFYAIPSFSPPTEGTFVPSVLVTP</sequence>
<dbReference type="EMBL" id="JABBJJ010000079">
    <property type="protein sequence ID" value="NMO16826.1"/>
    <property type="molecule type" value="Genomic_DNA"/>
</dbReference>
<proteinExistence type="predicted"/>
<dbReference type="PANTHER" id="PTHR48219">
    <property type="entry name" value="VACUOLAR PROTEIN SORTING-ASSOCIATED PROTEIN 62-RELATED"/>
    <property type="match status" value="1"/>
</dbReference>
<protein>
    <submittedName>
        <fullName evidence="1">Vps62-related protein</fullName>
    </submittedName>
</protein>
<evidence type="ECO:0000313" key="2">
    <source>
        <dbReference type="Proteomes" id="UP000518300"/>
    </source>
</evidence>